<keyword evidence="2" id="KW-0812">Transmembrane</keyword>
<evidence type="ECO:0000313" key="3">
    <source>
        <dbReference type="EMBL" id="RPA86525.1"/>
    </source>
</evidence>
<proteinExistence type="predicted"/>
<dbReference type="Proteomes" id="UP000275078">
    <property type="component" value="Unassembled WGS sequence"/>
</dbReference>
<reference evidence="3 4" key="1">
    <citation type="journal article" date="2018" name="Nat. Ecol. Evol.">
        <title>Pezizomycetes genomes reveal the molecular basis of ectomycorrhizal truffle lifestyle.</title>
        <authorList>
            <person name="Murat C."/>
            <person name="Payen T."/>
            <person name="Noel B."/>
            <person name="Kuo A."/>
            <person name="Morin E."/>
            <person name="Chen J."/>
            <person name="Kohler A."/>
            <person name="Krizsan K."/>
            <person name="Balestrini R."/>
            <person name="Da Silva C."/>
            <person name="Montanini B."/>
            <person name="Hainaut M."/>
            <person name="Levati E."/>
            <person name="Barry K.W."/>
            <person name="Belfiori B."/>
            <person name="Cichocki N."/>
            <person name="Clum A."/>
            <person name="Dockter R.B."/>
            <person name="Fauchery L."/>
            <person name="Guy J."/>
            <person name="Iotti M."/>
            <person name="Le Tacon F."/>
            <person name="Lindquist E.A."/>
            <person name="Lipzen A."/>
            <person name="Malagnac F."/>
            <person name="Mello A."/>
            <person name="Molinier V."/>
            <person name="Miyauchi S."/>
            <person name="Poulain J."/>
            <person name="Riccioni C."/>
            <person name="Rubini A."/>
            <person name="Sitrit Y."/>
            <person name="Splivallo R."/>
            <person name="Traeger S."/>
            <person name="Wang M."/>
            <person name="Zifcakova L."/>
            <person name="Wipf D."/>
            <person name="Zambonelli A."/>
            <person name="Paolocci F."/>
            <person name="Nowrousian M."/>
            <person name="Ottonello S."/>
            <person name="Baldrian P."/>
            <person name="Spatafora J.W."/>
            <person name="Henrissat B."/>
            <person name="Nagy L.G."/>
            <person name="Aury J.M."/>
            <person name="Wincker P."/>
            <person name="Grigoriev I.V."/>
            <person name="Bonfante P."/>
            <person name="Martin F.M."/>
        </authorList>
    </citation>
    <scope>NUCLEOTIDE SEQUENCE [LARGE SCALE GENOMIC DNA]</scope>
    <source>
        <strain evidence="3 4">RN42</strain>
    </source>
</reference>
<gene>
    <name evidence="3" type="ORF">BJ508DRAFT_301889</name>
</gene>
<accession>A0A3N4IK57</accession>
<evidence type="ECO:0000313" key="4">
    <source>
        <dbReference type="Proteomes" id="UP000275078"/>
    </source>
</evidence>
<feature type="region of interest" description="Disordered" evidence="1">
    <location>
        <begin position="1"/>
        <end position="24"/>
    </location>
</feature>
<name>A0A3N4IK57_ASCIM</name>
<keyword evidence="2" id="KW-0472">Membrane</keyword>
<evidence type="ECO:0000256" key="2">
    <source>
        <dbReference type="SAM" id="Phobius"/>
    </source>
</evidence>
<keyword evidence="4" id="KW-1185">Reference proteome</keyword>
<protein>
    <submittedName>
        <fullName evidence="3">Uncharacterized protein</fullName>
    </submittedName>
</protein>
<dbReference type="AlphaFoldDB" id="A0A3N4IK57"/>
<evidence type="ECO:0000256" key="1">
    <source>
        <dbReference type="SAM" id="MobiDB-lite"/>
    </source>
</evidence>
<organism evidence="3 4">
    <name type="scientific">Ascobolus immersus RN42</name>
    <dbReference type="NCBI Taxonomy" id="1160509"/>
    <lineage>
        <taxon>Eukaryota</taxon>
        <taxon>Fungi</taxon>
        <taxon>Dikarya</taxon>
        <taxon>Ascomycota</taxon>
        <taxon>Pezizomycotina</taxon>
        <taxon>Pezizomycetes</taxon>
        <taxon>Pezizales</taxon>
        <taxon>Ascobolaceae</taxon>
        <taxon>Ascobolus</taxon>
    </lineage>
</organism>
<feature type="transmembrane region" description="Helical" evidence="2">
    <location>
        <begin position="30"/>
        <end position="49"/>
    </location>
</feature>
<sequence>MERRATSSESSRTRATKSTSSTPKGSRYQLLLPLFLANIVALLFIAQWIQSFVPVKTSTHSATLFNSSQTWPHGFSLIPTSASHTFLNEHGLMRWEVNFKSNDTGSQQQPLPRNRYDRITTPITLTKRIGRLRVKVLPFINISEVLEIEHTGWVFKRFGWWGILKLREQRWDFGRVRGWFELEELTANDFLDGNRVIYRNRANMYTAKLSEITAKELRKEEQSGSCEGVAIMPRTVGDLDSRMFAFFYGCTREYDGMRIREDEHSGQLSTVCEQFEGLVTTFNRRRVVFRSLASSDVQQKTTWD</sequence>
<dbReference type="EMBL" id="ML119649">
    <property type="protein sequence ID" value="RPA86525.1"/>
    <property type="molecule type" value="Genomic_DNA"/>
</dbReference>
<keyword evidence="2" id="KW-1133">Transmembrane helix</keyword>